<evidence type="ECO:0000313" key="4">
    <source>
        <dbReference type="Proteomes" id="UP000309038"/>
    </source>
</evidence>
<dbReference type="Proteomes" id="UP000309038">
    <property type="component" value="Unassembled WGS sequence"/>
</dbReference>
<dbReference type="PANTHER" id="PTHR43662:SF3">
    <property type="entry name" value="DOMAIN PROTEIN, PUTATIVE (AFU_ORTHOLOGUE AFUA_6G11970)-RELATED"/>
    <property type="match status" value="1"/>
</dbReference>
<feature type="chain" id="PRO_5020642456" description="WSC domain-containing protein" evidence="1">
    <location>
        <begin position="25"/>
        <end position="446"/>
    </location>
</feature>
<evidence type="ECO:0000256" key="1">
    <source>
        <dbReference type="SAM" id="SignalP"/>
    </source>
</evidence>
<dbReference type="AlphaFoldDB" id="A0A4S4KSE4"/>
<keyword evidence="1" id="KW-0732">Signal</keyword>
<feature type="signal peptide" evidence="1">
    <location>
        <begin position="1"/>
        <end position="24"/>
    </location>
</feature>
<accession>A0A4S4KSE4</accession>
<protein>
    <recommendedName>
        <fullName evidence="2">WSC domain-containing protein</fullName>
    </recommendedName>
</protein>
<dbReference type="EMBL" id="SGPJ01000027">
    <property type="protein sequence ID" value="THH01297.1"/>
    <property type="molecule type" value="Genomic_DNA"/>
</dbReference>
<proteinExistence type="predicted"/>
<feature type="domain" description="WSC" evidence="2">
    <location>
        <begin position="364"/>
        <end position="446"/>
    </location>
</feature>
<dbReference type="InterPro" id="IPR002889">
    <property type="entry name" value="WSC_carb-bd"/>
</dbReference>
<evidence type="ECO:0000259" key="2">
    <source>
        <dbReference type="PROSITE" id="PS51212"/>
    </source>
</evidence>
<sequence length="446" mass="48506">MPPHRKIFADLIVLLLLVLPYVNGYWIFGGSKPLVTTRLDSIISPGVVSSHVHSIVGGSRFSPTYSYEDLIQSQCSTVTVQQDVSNYWAPQLYYYDQGQGTYTPMPTSFNIYYLSRPGPENEYINAIPTGLRMVAGSPLRRVNNASNFADQAISYVCLDYTTDHTGDPAWDERADFFQHQCPDGLRAQVFFPSCWDGVNLDSEDHQSHMAYPIQNYNSGDCPGTHPVHLVSLFYEMLVSVDQFSYASGSWVYSFGDNTGLGFHADFQDGWINKTLLQDALDNCPDANGDVSACPPLNAVANDQAASACQPELMIVDEPIGTISSPLTVLPGCNPLWIGTGPKPTCDPVPATPGFVDAKSTLPSGWTQLGCIAEGSTGRALSSASTTSPVMTRPFCANFCANLGYPYAGVEYSDECYCGDTFSNGASNITTPWYDCSMSCSGNGEYK</sequence>
<dbReference type="InterPro" id="IPR018535">
    <property type="entry name" value="DUF1996"/>
</dbReference>
<dbReference type="SMART" id="SM00321">
    <property type="entry name" value="WSC"/>
    <property type="match status" value="1"/>
</dbReference>
<dbReference type="Pfam" id="PF01822">
    <property type="entry name" value="WSC"/>
    <property type="match status" value="1"/>
</dbReference>
<dbReference type="Pfam" id="PF09362">
    <property type="entry name" value="DUF1996"/>
    <property type="match status" value="1"/>
</dbReference>
<organism evidence="3 4">
    <name type="scientific">Hermanssonia centrifuga</name>
    <dbReference type="NCBI Taxonomy" id="98765"/>
    <lineage>
        <taxon>Eukaryota</taxon>
        <taxon>Fungi</taxon>
        <taxon>Dikarya</taxon>
        <taxon>Basidiomycota</taxon>
        <taxon>Agaricomycotina</taxon>
        <taxon>Agaricomycetes</taxon>
        <taxon>Polyporales</taxon>
        <taxon>Meruliaceae</taxon>
        <taxon>Hermanssonia</taxon>
    </lineage>
</organism>
<dbReference type="PROSITE" id="PS51212">
    <property type="entry name" value="WSC"/>
    <property type="match status" value="1"/>
</dbReference>
<keyword evidence="4" id="KW-1185">Reference proteome</keyword>
<reference evidence="3 4" key="1">
    <citation type="submission" date="2019-02" db="EMBL/GenBank/DDBJ databases">
        <title>Genome sequencing of the rare red list fungi Phlebia centrifuga.</title>
        <authorList>
            <person name="Buettner E."/>
            <person name="Kellner H."/>
        </authorList>
    </citation>
    <scope>NUCLEOTIDE SEQUENCE [LARGE SCALE GENOMIC DNA]</scope>
    <source>
        <strain evidence="3 4">DSM 108282</strain>
    </source>
</reference>
<comment type="caution">
    <text evidence="3">The sequence shown here is derived from an EMBL/GenBank/DDBJ whole genome shotgun (WGS) entry which is preliminary data.</text>
</comment>
<evidence type="ECO:0000313" key="3">
    <source>
        <dbReference type="EMBL" id="THH01297.1"/>
    </source>
</evidence>
<gene>
    <name evidence="3" type="ORF">EW026_g1366</name>
</gene>
<name>A0A4S4KSE4_9APHY</name>
<dbReference type="PANTHER" id="PTHR43662">
    <property type="match status" value="1"/>
</dbReference>